<evidence type="ECO:0000313" key="17">
    <source>
        <dbReference type="EMBL" id="KAH6755807.1"/>
    </source>
</evidence>
<evidence type="ECO:0000256" key="2">
    <source>
        <dbReference type="ARBA" id="ARBA00011073"/>
    </source>
</evidence>
<evidence type="ECO:0000256" key="3">
    <source>
        <dbReference type="ARBA" id="ARBA00022525"/>
    </source>
</evidence>
<dbReference type="InterPro" id="IPR015500">
    <property type="entry name" value="Peptidase_S8_subtilisin-rel"/>
</dbReference>
<comment type="subcellular location">
    <subcellularLocation>
        <location evidence="1">Secreted</location>
    </subcellularLocation>
</comment>
<dbReference type="GO" id="GO:0004252">
    <property type="term" value="F:serine-type endopeptidase activity"/>
    <property type="evidence" value="ECO:0007669"/>
    <property type="project" value="UniProtKB-UniRule"/>
</dbReference>
<evidence type="ECO:0000256" key="4">
    <source>
        <dbReference type="ARBA" id="ARBA00022670"/>
    </source>
</evidence>
<dbReference type="InterPro" id="IPR000209">
    <property type="entry name" value="Peptidase_S8/S53_dom"/>
</dbReference>
<dbReference type="FunFam" id="3.40.50.200:FF:000006">
    <property type="entry name" value="Subtilisin-like protease SBT1.5"/>
    <property type="match status" value="1"/>
</dbReference>
<dbReference type="FunFam" id="3.50.30.30:FF:000005">
    <property type="entry name" value="subtilisin-like protease SBT1.5"/>
    <property type="match status" value="1"/>
</dbReference>
<dbReference type="SUPFAM" id="SSF52743">
    <property type="entry name" value="Subtilisin-like"/>
    <property type="match status" value="1"/>
</dbReference>
<dbReference type="Gene3D" id="3.30.70.80">
    <property type="entry name" value="Peptidase S8 propeptide/proteinase inhibitor I9"/>
    <property type="match status" value="1"/>
</dbReference>
<evidence type="ECO:0000256" key="7">
    <source>
        <dbReference type="ARBA" id="ARBA00022825"/>
    </source>
</evidence>
<feature type="signal peptide" evidence="12">
    <location>
        <begin position="1"/>
        <end position="20"/>
    </location>
</feature>
<organism evidence="17 18">
    <name type="scientific">Perilla frutescens var. hirtella</name>
    <name type="common">Perilla citriodora</name>
    <name type="synonym">Perilla setoyensis</name>
    <dbReference type="NCBI Taxonomy" id="608512"/>
    <lineage>
        <taxon>Eukaryota</taxon>
        <taxon>Viridiplantae</taxon>
        <taxon>Streptophyta</taxon>
        <taxon>Embryophyta</taxon>
        <taxon>Tracheophyta</taxon>
        <taxon>Spermatophyta</taxon>
        <taxon>Magnoliopsida</taxon>
        <taxon>eudicotyledons</taxon>
        <taxon>Gunneridae</taxon>
        <taxon>Pentapetalae</taxon>
        <taxon>asterids</taxon>
        <taxon>lamiids</taxon>
        <taxon>Lamiales</taxon>
        <taxon>Lamiaceae</taxon>
        <taxon>Nepetoideae</taxon>
        <taxon>Elsholtzieae</taxon>
        <taxon>Perilla</taxon>
    </lineage>
</organism>
<dbReference type="InterPro" id="IPR037045">
    <property type="entry name" value="S8pro/Inhibitor_I9_sf"/>
</dbReference>
<feature type="region of interest" description="Disordered" evidence="11">
    <location>
        <begin position="210"/>
        <end position="232"/>
    </location>
</feature>
<evidence type="ECO:0000256" key="9">
    <source>
        <dbReference type="PIRSR" id="PIRSR615500-1"/>
    </source>
</evidence>
<feature type="domain" description="Subtilisin-like protease fibronectin type-III" evidence="16">
    <location>
        <begin position="684"/>
        <end position="788"/>
    </location>
</feature>
<name>A0AAD4IMY0_PERFH</name>
<evidence type="ECO:0000256" key="6">
    <source>
        <dbReference type="ARBA" id="ARBA00022801"/>
    </source>
</evidence>
<dbReference type="PROSITE" id="PS51892">
    <property type="entry name" value="SUBTILASE"/>
    <property type="match status" value="1"/>
</dbReference>
<dbReference type="PROSITE" id="PS00138">
    <property type="entry name" value="SUBTILASE_SER"/>
    <property type="match status" value="1"/>
</dbReference>
<dbReference type="Gene3D" id="3.50.30.30">
    <property type="match status" value="1"/>
</dbReference>
<accession>A0AAD4IMY0</accession>
<dbReference type="PANTHER" id="PTHR10795">
    <property type="entry name" value="PROPROTEIN CONVERTASE SUBTILISIN/KEXIN"/>
    <property type="match status" value="1"/>
</dbReference>
<keyword evidence="4 10" id="KW-0645">Protease</keyword>
<comment type="similarity">
    <text evidence="2 10">Belongs to the peptidase S8 family.</text>
</comment>
<evidence type="ECO:0000256" key="10">
    <source>
        <dbReference type="PROSITE-ProRule" id="PRU01240"/>
    </source>
</evidence>
<evidence type="ECO:0000259" key="13">
    <source>
        <dbReference type="Pfam" id="PF00082"/>
    </source>
</evidence>
<evidence type="ECO:0000256" key="12">
    <source>
        <dbReference type="SAM" id="SignalP"/>
    </source>
</evidence>
<feature type="active site" description="Charge relay system" evidence="9 10">
    <location>
        <position position="152"/>
    </location>
</feature>
<dbReference type="EMBL" id="SDAM02029585">
    <property type="protein sequence ID" value="KAH6755807.1"/>
    <property type="molecule type" value="Genomic_DNA"/>
</dbReference>
<dbReference type="SUPFAM" id="SSF52025">
    <property type="entry name" value="PA domain"/>
    <property type="match status" value="1"/>
</dbReference>
<feature type="compositionally biased region" description="Basic and acidic residues" evidence="11">
    <location>
        <begin position="210"/>
        <end position="223"/>
    </location>
</feature>
<protein>
    <submittedName>
        <fullName evidence="17">Subtilase family protein</fullName>
    </submittedName>
</protein>
<evidence type="ECO:0000259" key="14">
    <source>
        <dbReference type="Pfam" id="PF02225"/>
    </source>
</evidence>
<evidence type="ECO:0000256" key="8">
    <source>
        <dbReference type="ARBA" id="ARBA00023180"/>
    </source>
</evidence>
<sequence>MDRFWALFLIFPLIFSLVFGEVNGDDDEREIAQTFIVRVENELKPSAFSDVQHWYKSTLRSLDSNLLNSKTRKSQEFLHVYKTVFHGFSAKLTPKQARNLKKRPEVIAILPDRLRQLHTTRSPHFLGLSSTHPAGLLSESNSGANVIIGILDTGIWPERRSFHDEGLGPIPTNWRGECVEGQNFTKAHCNNKIIGARFFADGYEARRGRIDSSEEVKSARDSNGHGTHTASTAAGRAVSNASLFGYASGVAVGVAPKARIAVYKICWHDGCMDSDILAAFDKAADDGVDVISISVGGGAVPYNLDAMAIGAFGAMEKGILVSASAGNEGPTEMTVTNVAPWMTTVGASTIDRKFPADLVLGDGRVINGVSLYSGKPLRKNTYLPLVYGGNASATWGGGGSGVRRAGSFSAAACLAGSLDEKAVRGKIVVCDRGGNARVAKSEVVRKAGGAGVVVANIAPIGEGLVADSYLIPGLAVTESSGKTIRDYINSNPNPRATMAFRGTEVGIKPAPVVASFSARGPSMESPYVMKPDVIAPGVNILAAWPDGVPPSEQAADARRAEFNVLSGTSMSCPHVSGVAALLKGAHRDWSPAMIRSAMMTTAYSRDSNGKPLLDEREYNLSTVWDMGAGHVDPQKAVDPGLVYDVTAVDYVNFLCASNFSRQEIRLIARRNKFSCSRKQLRPWDINYPAISVDFEAAKNDNLEVEVARMVTYVAGGAGRYAAAVTNPKGVSMTVTPAVMRFRGKGEKRSYRVRIKAEKVTVRPGSTETEVGKIVWSEGRRRVVSPVVVVWK</sequence>
<feature type="chain" id="PRO_5042136236" evidence="12">
    <location>
        <begin position="21"/>
        <end position="791"/>
    </location>
</feature>
<dbReference type="InterPro" id="IPR046450">
    <property type="entry name" value="PA_dom_sf"/>
</dbReference>
<dbReference type="SUPFAM" id="SSF54897">
    <property type="entry name" value="Protease propeptides/inhibitors"/>
    <property type="match status" value="1"/>
</dbReference>
<comment type="caution">
    <text evidence="17">The sequence shown here is derived from an EMBL/GenBank/DDBJ whole genome shotgun (WGS) entry which is preliminary data.</text>
</comment>
<dbReference type="GO" id="GO:0006508">
    <property type="term" value="P:proteolysis"/>
    <property type="evidence" value="ECO:0007669"/>
    <property type="project" value="UniProtKB-KW"/>
</dbReference>
<dbReference type="Pfam" id="PF02225">
    <property type="entry name" value="PA"/>
    <property type="match status" value="1"/>
</dbReference>
<gene>
    <name evidence="17" type="ORF">C2S53_009588</name>
</gene>
<dbReference type="InterPro" id="IPR041469">
    <property type="entry name" value="Subtilisin-like_FN3"/>
</dbReference>
<feature type="domain" description="PA" evidence="14">
    <location>
        <begin position="397"/>
        <end position="484"/>
    </location>
</feature>
<evidence type="ECO:0000256" key="1">
    <source>
        <dbReference type="ARBA" id="ARBA00004613"/>
    </source>
</evidence>
<evidence type="ECO:0000259" key="15">
    <source>
        <dbReference type="Pfam" id="PF05922"/>
    </source>
</evidence>
<feature type="active site" description="Charge relay system" evidence="9 10">
    <location>
        <position position="225"/>
    </location>
</feature>
<evidence type="ECO:0000256" key="11">
    <source>
        <dbReference type="SAM" id="MobiDB-lite"/>
    </source>
</evidence>
<proteinExistence type="inferred from homology"/>
<dbReference type="Proteomes" id="UP001190926">
    <property type="component" value="Unassembled WGS sequence"/>
</dbReference>
<keyword evidence="8" id="KW-0325">Glycoprotein</keyword>
<keyword evidence="7 10" id="KW-0720">Serine protease</keyword>
<dbReference type="InterPro" id="IPR003137">
    <property type="entry name" value="PA_domain"/>
</dbReference>
<dbReference type="InterPro" id="IPR045051">
    <property type="entry name" value="SBT"/>
</dbReference>
<feature type="domain" description="Inhibitor I9" evidence="15">
    <location>
        <begin position="34"/>
        <end position="118"/>
    </location>
</feature>
<feature type="active site" description="Charge relay system" evidence="9 10">
    <location>
        <position position="569"/>
    </location>
</feature>
<dbReference type="Pfam" id="PF05922">
    <property type="entry name" value="Inhibitor_I9"/>
    <property type="match status" value="1"/>
</dbReference>
<feature type="domain" description="Peptidase S8/S53" evidence="13">
    <location>
        <begin position="143"/>
        <end position="606"/>
    </location>
</feature>
<dbReference type="Pfam" id="PF00082">
    <property type="entry name" value="Peptidase_S8"/>
    <property type="match status" value="1"/>
</dbReference>
<dbReference type="PRINTS" id="PR00723">
    <property type="entry name" value="SUBTILISIN"/>
</dbReference>
<dbReference type="CDD" id="cd04852">
    <property type="entry name" value="Peptidases_S8_3"/>
    <property type="match status" value="1"/>
</dbReference>
<dbReference type="AlphaFoldDB" id="A0AAD4IMY0"/>
<evidence type="ECO:0000313" key="18">
    <source>
        <dbReference type="Proteomes" id="UP001190926"/>
    </source>
</evidence>
<reference evidence="17 18" key="1">
    <citation type="journal article" date="2021" name="Nat. Commun.">
        <title>Incipient diploidization of the medicinal plant Perilla within 10,000 years.</title>
        <authorList>
            <person name="Zhang Y."/>
            <person name="Shen Q."/>
            <person name="Leng L."/>
            <person name="Zhang D."/>
            <person name="Chen S."/>
            <person name="Shi Y."/>
            <person name="Ning Z."/>
            <person name="Chen S."/>
        </authorList>
    </citation>
    <scope>NUCLEOTIDE SEQUENCE [LARGE SCALE GENOMIC DNA]</scope>
    <source>
        <strain evidence="18">cv. PC099</strain>
    </source>
</reference>
<dbReference type="FunFam" id="3.30.70.80:FF:000003">
    <property type="entry name" value="Subtilisin-like protease SBT1.9"/>
    <property type="match status" value="1"/>
</dbReference>
<keyword evidence="3" id="KW-0964">Secreted</keyword>
<dbReference type="Gene3D" id="2.60.40.2310">
    <property type="match status" value="1"/>
</dbReference>
<dbReference type="Gene3D" id="3.40.50.200">
    <property type="entry name" value="Peptidase S8/S53 domain"/>
    <property type="match status" value="1"/>
</dbReference>
<dbReference type="InterPro" id="IPR036852">
    <property type="entry name" value="Peptidase_S8/S53_dom_sf"/>
</dbReference>
<dbReference type="GO" id="GO:0005576">
    <property type="term" value="C:extracellular region"/>
    <property type="evidence" value="ECO:0007669"/>
    <property type="project" value="UniProtKB-SubCell"/>
</dbReference>
<keyword evidence="6 10" id="KW-0378">Hydrolase</keyword>
<dbReference type="GO" id="GO:0048731">
    <property type="term" value="P:system development"/>
    <property type="evidence" value="ECO:0007669"/>
    <property type="project" value="UniProtKB-ARBA"/>
</dbReference>
<evidence type="ECO:0000259" key="16">
    <source>
        <dbReference type="Pfam" id="PF17766"/>
    </source>
</evidence>
<evidence type="ECO:0000256" key="5">
    <source>
        <dbReference type="ARBA" id="ARBA00022729"/>
    </source>
</evidence>
<keyword evidence="5 12" id="KW-0732">Signal</keyword>
<dbReference type="InterPro" id="IPR023828">
    <property type="entry name" value="Peptidase_S8_Ser-AS"/>
</dbReference>
<dbReference type="Pfam" id="PF17766">
    <property type="entry name" value="fn3_6"/>
    <property type="match status" value="1"/>
</dbReference>
<dbReference type="InterPro" id="IPR034197">
    <property type="entry name" value="Peptidases_S8_3"/>
</dbReference>
<keyword evidence="18" id="KW-1185">Reference proteome</keyword>
<dbReference type="InterPro" id="IPR010259">
    <property type="entry name" value="S8pro/Inhibitor_I9"/>
</dbReference>
<dbReference type="CDD" id="cd02120">
    <property type="entry name" value="PA_subtilisin_like"/>
    <property type="match status" value="1"/>
</dbReference>